<evidence type="ECO:0000313" key="1">
    <source>
        <dbReference type="EMBL" id="EPB77682.1"/>
    </source>
</evidence>
<dbReference type="Proteomes" id="UP000054495">
    <property type="component" value="Unassembled WGS sequence"/>
</dbReference>
<evidence type="ECO:0000313" key="2">
    <source>
        <dbReference type="Proteomes" id="UP000054495"/>
    </source>
</evidence>
<name>A0A0D6MBE9_9BILA</name>
<gene>
    <name evidence="1" type="ORF">ANCCEY_03186</name>
</gene>
<protein>
    <submittedName>
        <fullName evidence="1">Uncharacterized protein</fullName>
    </submittedName>
</protein>
<sequence length="89" mass="9732">MDVFCGTLTVFEQQRFGTNSIALSSQETSDLKQCLELCCSVMTRASAFFVTVVKVIVEDLGQGILAWKCTCVVNGDLIVAVMRYLTTLA</sequence>
<accession>A0A0D6MBE9</accession>
<organism evidence="1 2">
    <name type="scientific">Ancylostoma ceylanicum</name>
    <dbReference type="NCBI Taxonomy" id="53326"/>
    <lineage>
        <taxon>Eukaryota</taxon>
        <taxon>Metazoa</taxon>
        <taxon>Ecdysozoa</taxon>
        <taxon>Nematoda</taxon>
        <taxon>Chromadorea</taxon>
        <taxon>Rhabditida</taxon>
        <taxon>Rhabditina</taxon>
        <taxon>Rhabditomorpha</taxon>
        <taxon>Strongyloidea</taxon>
        <taxon>Ancylostomatidae</taxon>
        <taxon>Ancylostomatinae</taxon>
        <taxon>Ancylostoma</taxon>
    </lineage>
</organism>
<dbReference type="EMBL" id="KE124830">
    <property type="protein sequence ID" value="EPB77682.1"/>
    <property type="molecule type" value="Genomic_DNA"/>
</dbReference>
<dbReference type="AlphaFoldDB" id="A0A0D6MBE9"/>
<reference evidence="1 2" key="1">
    <citation type="submission" date="2013-05" db="EMBL/GenBank/DDBJ databases">
        <title>Draft genome of the parasitic nematode Anyclostoma ceylanicum.</title>
        <authorList>
            <person name="Mitreva M."/>
        </authorList>
    </citation>
    <scope>NUCLEOTIDE SEQUENCE [LARGE SCALE GENOMIC DNA]</scope>
</reference>
<keyword evidence="2" id="KW-1185">Reference proteome</keyword>
<proteinExistence type="predicted"/>